<gene>
    <name evidence="2" type="ORF">DESAM_20198</name>
</gene>
<dbReference type="Pfam" id="PF13023">
    <property type="entry name" value="HD_3"/>
    <property type="match status" value="1"/>
</dbReference>
<organism evidence="2 3">
    <name type="scientific">Maridesulfovibrio hydrothermalis AM13 = DSM 14728</name>
    <dbReference type="NCBI Taxonomy" id="1121451"/>
    <lineage>
        <taxon>Bacteria</taxon>
        <taxon>Pseudomonadati</taxon>
        <taxon>Thermodesulfobacteriota</taxon>
        <taxon>Desulfovibrionia</taxon>
        <taxon>Desulfovibrionales</taxon>
        <taxon>Desulfovibrionaceae</taxon>
        <taxon>Maridesulfovibrio</taxon>
    </lineage>
</organism>
<dbReference type="STRING" id="1121451.DESAM_20198"/>
<dbReference type="InterPro" id="IPR006674">
    <property type="entry name" value="HD_domain"/>
</dbReference>
<reference evidence="2 3" key="1">
    <citation type="submission" date="2012-10" db="EMBL/GenBank/DDBJ databases">
        <authorList>
            <person name="Genoscope - CEA"/>
        </authorList>
    </citation>
    <scope>NUCLEOTIDE SEQUENCE [LARGE SCALE GENOMIC DNA]</scope>
    <source>
        <strain evidence="3">AM13 / DSM 14728</strain>
    </source>
</reference>
<dbReference type="SUPFAM" id="SSF109604">
    <property type="entry name" value="HD-domain/PDEase-like"/>
    <property type="match status" value="2"/>
</dbReference>
<dbReference type="PATRIC" id="fig|1121451.3.peg.470"/>
<dbReference type="AlphaFoldDB" id="L0R6X8"/>
<dbReference type="Proteomes" id="UP000010808">
    <property type="component" value="Chromosome"/>
</dbReference>
<protein>
    <recommendedName>
        <fullName evidence="1">HD domain-containing protein</fullName>
    </recommendedName>
</protein>
<proteinExistence type="predicted"/>
<accession>L0R6X8</accession>
<feature type="domain" description="HD" evidence="1">
    <location>
        <begin position="204"/>
        <end position="387"/>
    </location>
</feature>
<dbReference type="OrthoDB" id="48898at2"/>
<dbReference type="KEGG" id="dhy:DESAM_20198"/>
<dbReference type="Gene3D" id="1.10.3210.10">
    <property type="entry name" value="Hypothetical protein af1432"/>
    <property type="match status" value="2"/>
</dbReference>
<dbReference type="RefSeq" id="WP_015335099.1">
    <property type="nucleotide sequence ID" value="NC_020055.1"/>
</dbReference>
<dbReference type="HOGENOM" id="CLU_672030_0_0_7"/>
<sequence>MPVIRKSLLQLIFSGSFMKRWNDKLRPMELVEVDKQAHKMIAAWILFTLNSEKLDEREKIKLGDEIVEGGIFEYLFRMVITDIKPPVFYRIKENPEHYRRLTEWVLKQLRPRLMPLGGEFWERLSRYHLNPDEGSLARRILNAAHMYASYSEFKLLKHLNQPDGELAEIEQSFIDRMEKCSDLKGVSQLLHSESTPLGRFADLCGRLRFQTRWSQTPRVPETSVLGHVYIVAAFAWFFSMEKGACSARRQNNFFTGLFHDIPELLTRDIISPVKKSDPTIGNLIKEYEDQEVESRIMVPLKENGYEIIASRLSYFLGIKTGSEFHAAAIIDGTPKKISTEELDARYNDDSYDPKDGELLKLCDHLAAFLEAYNSLQNGITSAHLQQAYWRISQSYLDNPVVAGIHVGPLLADFE</sequence>
<dbReference type="eggNOG" id="COG1896">
    <property type="taxonomic scope" value="Bacteria"/>
</dbReference>
<keyword evidence="3" id="KW-1185">Reference proteome</keyword>
<dbReference type="EMBL" id="FO203522">
    <property type="protein sequence ID" value="CCO22489.1"/>
    <property type="molecule type" value="Genomic_DNA"/>
</dbReference>
<evidence type="ECO:0000313" key="3">
    <source>
        <dbReference type="Proteomes" id="UP000010808"/>
    </source>
</evidence>
<name>L0R6X8_9BACT</name>
<evidence type="ECO:0000313" key="2">
    <source>
        <dbReference type="EMBL" id="CCO22489.1"/>
    </source>
</evidence>
<evidence type="ECO:0000259" key="1">
    <source>
        <dbReference type="Pfam" id="PF13023"/>
    </source>
</evidence>